<evidence type="ECO:0000313" key="2">
    <source>
        <dbReference type="Proteomes" id="UP000011991"/>
    </source>
</evidence>
<dbReference type="AlphaFoldDB" id="M5S4Z9"/>
<sequence length="195" mass="21820">MSSSYNSLIDHDVSPADAESIGNAIIELLVSERFLLATPSEQCVLNGLGYPPGPRIREIFANHESCVPFWEPNAINGVKVHAERYVNFFAFPQLQFAGCPQCRHRFPDGDGVIDQLYDSVATFVNDDRIEIISCPQCNHSSPSNAWRTEPDIGIAYLGIEFWNWVPFSSPLWTTSIPDLIHDHLGRTMAVSWGKL</sequence>
<proteinExistence type="predicted"/>
<keyword evidence="2" id="KW-1185">Reference proteome</keyword>
<gene>
    <name evidence="1" type="ORF">RMSM_00364</name>
</gene>
<protein>
    <submittedName>
        <fullName evidence="1">Uncharacterized protein</fullName>
    </submittedName>
</protein>
<evidence type="ECO:0000313" key="1">
    <source>
        <dbReference type="EMBL" id="EMI22717.1"/>
    </source>
</evidence>
<name>M5S4Z9_9BACT</name>
<organism evidence="1 2">
    <name type="scientific">Rhodopirellula maiorica SM1</name>
    <dbReference type="NCBI Taxonomy" id="1265738"/>
    <lineage>
        <taxon>Bacteria</taxon>
        <taxon>Pseudomonadati</taxon>
        <taxon>Planctomycetota</taxon>
        <taxon>Planctomycetia</taxon>
        <taxon>Pirellulales</taxon>
        <taxon>Pirellulaceae</taxon>
        <taxon>Novipirellula</taxon>
    </lineage>
</organism>
<comment type="caution">
    <text evidence="1">The sequence shown here is derived from an EMBL/GenBank/DDBJ whole genome shotgun (WGS) entry which is preliminary data.</text>
</comment>
<dbReference type="PATRIC" id="fig|1265738.3.peg.368"/>
<dbReference type="EMBL" id="ANOG01000049">
    <property type="protein sequence ID" value="EMI22717.1"/>
    <property type="molecule type" value="Genomic_DNA"/>
</dbReference>
<dbReference type="RefSeq" id="WP_008690589.1">
    <property type="nucleotide sequence ID" value="NZ_ANOG01000049.1"/>
</dbReference>
<accession>M5S4Z9</accession>
<reference evidence="1 2" key="1">
    <citation type="journal article" date="2013" name="Mar. Genomics">
        <title>Expression of sulfatases in Rhodopirellula baltica and the diversity of sulfatases in the genus Rhodopirellula.</title>
        <authorList>
            <person name="Wegner C.E."/>
            <person name="Richter-Heitmann T."/>
            <person name="Klindworth A."/>
            <person name="Klockow C."/>
            <person name="Richter M."/>
            <person name="Achstetter T."/>
            <person name="Glockner F.O."/>
            <person name="Harder J."/>
        </authorList>
    </citation>
    <scope>NUCLEOTIDE SEQUENCE [LARGE SCALE GENOMIC DNA]</scope>
    <source>
        <strain evidence="1 2">SM1</strain>
    </source>
</reference>
<dbReference type="Proteomes" id="UP000011991">
    <property type="component" value="Unassembled WGS sequence"/>
</dbReference>
<dbReference type="OrthoDB" id="3468002at2"/>